<evidence type="ECO:0000256" key="1">
    <source>
        <dbReference type="SAM" id="MobiDB-lite"/>
    </source>
</evidence>
<feature type="region of interest" description="Disordered" evidence="1">
    <location>
        <begin position="1"/>
        <end position="53"/>
    </location>
</feature>
<evidence type="ECO:0000313" key="2">
    <source>
        <dbReference type="EMBL" id="VDO65513.1"/>
    </source>
</evidence>
<protein>
    <submittedName>
        <fullName evidence="2 4">Uncharacterized protein</fullName>
    </submittedName>
</protein>
<evidence type="ECO:0000313" key="3">
    <source>
        <dbReference type="Proteomes" id="UP000050761"/>
    </source>
</evidence>
<dbReference type="AlphaFoldDB" id="A0A183FGC6"/>
<organism evidence="3 4">
    <name type="scientific">Heligmosomoides polygyrus</name>
    <name type="common">Parasitic roundworm</name>
    <dbReference type="NCBI Taxonomy" id="6339"/>
    <lineage>
        <taxon>Eukaryota</taxon>
        <taxon>Metazoa</taxon>
        <taxon>Ecdysozoa</taxon>
        <taxon>Nematoda</taxon>
        <taxon>Chromadorea</taxon>
        <taxon>Rhabditida</taxon>
        <taxon>Rhabditina</taxon>
        <taxon>Rhabditomorpha</taxon>
        <taxon>Strongyloidea</taxon>
        <taxon>Heligmosomidae</taxon>
        <taxon>Heligmosomoides</taxon>
    </lineage>
</organism>
<feature type="compositionally biased region" description="Polar residues" evidence="1">
    <location>
        <begin position="13"/>
        <end position="24"/>
    </location>
</feature>
<dbReference type="EMBL" id="UZAH01025521">
    <property type="protein sequence ID" value="VDO65513.1"/>
    <property type="molecule type" value="Genomic_DNA"/>
</dbReference>
<reference evidence="2 3" key="1">
    <citation type="submission" date="2018-11" db="EMBL/GenBank/DDBJ databases">
        <authorList>
            <consortium name="Pathogen Informatics"/>
        </authorList>
    </citation>
    <scope>NUCLEOTIDE SEQUENCE [LARGE SCALE GENOMIC DNA]</scope>
</reference>
<dbReference type="WBParaSite" id="HPBE_0000569501-mRNA-1">
    <property type="protein sequence ID" value="HPBE_0000569501-mRNA-1"/>
    <property type="gene ID" value="HPBE_0000569501"/>
</dbReference>
<accession>A0A3P7YLG0</accession>
<name>A0A183FGC6_HELPZ</name>
<dbReference type="Proteomes" id="UP000050761">
    <property type="component" value="Unassembled WGS sequence"/>
</dbReference>
<proteinExistence type="predicted"/>
<keyword evidence="3" id="KW-1185">Reference proteome</keyword>
<gene>
    <name evidence="2" type="ORF">HPBE_LOCUS5696</name>
</gene>
<accession>A0A183FGC6</accession>
<reference evidence="4" key="2">
    <citation type="submission" date="2019-09" db="UniProtKB">
        <authorList>
            <consortium name="WormBaseParasite"/>
        </authorList>
    </citation>
    <scope>IDENTIFICATION</scope>
</reference>
<evidence type="ECO:0000313" key="4">
    <source>
        <dbReference type="WBParaSite" id="HPBE_0000569501-mRNA-1"/>
    </source>
</evidence>
<sequence length="128" mass="14579">MESASSMWPKYSGLSNCNYDRNPNTPRPKAFKSHKKEQERLQSEAAARSAGRTTGRLTHVGMTILPYGAENRTGKWVMARLSQTGLSMLEDEYIWTILPYGAENRTGKWVMARLSQTGLSMLEDEYIW</sequence>